<dbReference type="AlphaFoldDB" id="A0A0M6WWU8"/>
<keyword evidence="11" id="KW-1185">Reference proteome</keyword>
<dbReference type="OrthoDB" id="1692185at2"/>
<keyword evidence="2" id="KW-0805">Transcription regulation</keyword>
<accession>A0A0M6WWU8</accession>
<evidence type="ECO:0000313" key="13">
    <source>
        <dbReference type="Proteomes" id="UP000446657"/>
    </source>
</evidence>
<evidence type="ECO:0000313" key="11">
    <source>
        <dbReference type="Proteomes" id="UP000049979"/>
    </source>
</evidence>
<dbReference type="Proteomes" id="UP000049979">
    <property type="component" value="Unassembled WGS sequence"/>
</dbReference>
<dbReference type="STRING" id="301302.ERS852420_03415"/>
<proteinExistence type="inferred from homology"/>
<dbReference type="EMBL" id="WNAL01000102">
    <property type="protein sequence ID" value="MTR83408.1"/>
    <property type="molecule type" value="Genomic_DNA"/>
</dbReference>
<evidence type="ECO:0000256" key="4">
    <source>
        <dbReference type="ARBA" id="ARBA00023125"/>
    </source>
</evidence>
<dbReference type="InterPro" id="IPR007627">
    <property type="entry name" value="RNA_pol_sigma70_r2"/>
</dbReference>
<feature type="domain" description="RNA polymerase sigma-70 region 2" evidence="6">
    <location>
        <begin position="24"/>
        <end position="90"/>
    </location>
</feature>
<dbReference type="InterPro" id="IPR013324">
    <property type="entry name" value="RNA_pol_sigma_r3/r4-like"/>
</dbReference>
<evidence type="ECO:0000256" key="1">
    <source>
        <dbReference type="ARBA" id="ARBA00010641"/>
    </source>
</evidence>
<dbReference type="SUPFAM" id="SSF88659">
    <property type="entry name" value="Sigma3 and sigma4 domains of RNA polymerase sigma factors"/>
    <property type="match status" value="1"/>
</dbReference>
<dbReference type="Pfam" id="PF04542">
    <property type="entry name" value="Sigma70_r2"/>
    <property type="match status" value="1"/>
</dbReference>
<dbReference type="GO" id="GO:0003677">
    <property type="term" value="F:DNA binding"/>
    <property type="evidence" value="ECO:0007669"/>
    <property type="project" value="UniProtKB-KW"/>
</dbReference>
<organism evidence="8 11">
    <name type="scientific">Roseburia faecis</name>
    <dbReference type="NCBI Taxonomy" id="301302"/>
    <lineage>
        <taxon>Bacteria</taxon>
        <taxon>Bacillati</taxon>
        <taxon>Bacillota</taxon>
        <taxon>Clostridia</taxon>
        <taxon>Lachnospirales</taxon>
        <taxon>Lachnospiraceae</taxon>
        <taxon>Roseburia</taxon>
    </lineage>
</organism>
<evidence type="ECO:0000259" key="7">
    <source>
        <dbReference type="Pfam" id="PF08281"/>
    </source>
</evidence>
<feature type="domain" description="RNA polymerase sigma factor 70 region 4 type 2" evidence="7">
    <location>
        <begin position="116"/>
        <end position="167"/>
    </location>
</feature>
<dbReference type="InterPro" id="IPR014284">
    <property type="entry name" value="RNA_pol_sigma-70_dom"/>
</dbReference>
<dbReference type="EMBL" id="CVRR01000060">
    <property type="protein sequence ID" value="CRL41898.1"/>
    <property type="molecule type" value="Genomic_DNA"/>
</dbReference>
<dbReference type="Gene3D" id="1.10.1740.10">
    <property type="match status" value="1"/>
</dbReference>
<evidence type="ECO:0000313" key="10">
    <source>
        <dbReference type="EMBL" id="MTR83408.1"/>
    </source>
</evidence>
<evidence type="ECO:0000313" key="12">
    <source>
        <dbReference type="Proteomes" id="UP000095495"/>
    </source>
</evidence>
<protein>
    <submittedName>
        <fullName evidence="8">DNA-directed RNA polymerase specialized sigma subunit, sigma24 homolog</fullName>
    </submittedName>
    <submittedName>
        <fullName evidence="9">RNA polymerase sigma factor sigM</fullName>
    </submittedName>
    <submittedName>
        <fullName evidence="10">Sigma-70 family RNA polymerase sigma factor</fullName>
    </submittedName>
</protein>
<dbReference type="EMBL" id="CYXV01000023">
    <property type="protein sequence ID" value="CUN20062.1"/>
    <property type="molecule type" value="Genomic_DNA"/>
</dbReference>
<evidence type="ECO:0000256" key="5">
    <source>
        <dbReference type="ARBA" id="ARBA00023163"/>
    </source>
</evidence>
<evidence type="ECO:0000313" key="9">
    <source>
        <dbReference type="EMBL" id="CUN20062.1"/>
    </source>
</evidence>
<dbReference type="NCBIfam" id="TIGR02937">
    <property type="entry name" value="sigma70-ECF"/>
    <property type="match status" value="1"/>
</dbReference>
<keyword evidence="8" id="KW-0240">DNA-directed RNA polymerase</keyword>
<dbReference type="SUPFAM" id="SSF88946">
    <property type="entry name" value="Sigma2 domain of RNA polymerase sigma factors"/>
    <property type="match status" value="1"/>
</dbReference>
<name>A0A0M6WWU8_9FIRM</name>
<reference evidence="8" key="2">
    <citation type="submission" date="2015-05" db="EMBL/GenBank/DDBJ databases">
        <authorList>
            <person name="Wang D.B."/>
            <person name="Wang M."/>
        </authorList>
    </citation>
    <scope>NUCLEOTIDE SEQUENCE [LARGE SCALE GENOMIC DNA]</scope>
    <source>
        <strain evidence="8">M72</strain>
    </source>
</reference>
<keyword evidence="3" id="KW-0731">Sigma factor</keyword>
<dbReference type="InterPro" id="IPR039425">
    <property type="entry name" value="RNA_pol_sigma-70-like"/>
</dbReference>
<dbReference type="Proteomes" id="UP000095495">
    <property type="component" value="Unassembled WGS sequence"/>
</dbReference>
<dbReference type="Proteomes" id="UP000446657">
    <property type="component" value="Unassembled WGS sequence"/>
</dbReference>
<reference evidence="11" key="1">
    <citation type="submission" date="2015-05" db="EMBL/GenBank/DDBJ databases">
        <authorList>
            <consortium name="Pathogen Informatics"/>
        </authorList>
    </citation>
    <scope>NUCLEOTIDE SEQUENCE [LARGE SCALE GENOMIC DNA]</scope>
    <source>
        <strain evidence="9 12">2789STDY5608863</strain>
        <strain evidence="11">M72</strain>
    </source>
</reference>
<keyword evidence="5" id="KW-0804">Transcription</keyword>
<evidence type="ECO:0000256" key="3">
    <source>
        <dbReference type="ARBA" id="ARBA00023082"/>
    </source>
</evidence>
<dbReference type="GO" id="GO:0006352">
    <property type="term" value="P:DNA-templated transcription initiation"/>
    <property type="evidence" value="ECO:0007669"/>
    <property type="project" value="InterPro"/>
</dbReference>
<comment type="similarity">
    <text evidence="1">Belongs to the sigma-70 factor family. ECF subfamily.</text>
</comment>
<dbReference type="Gene3D" id="1.10.10.10">
    <property type="entry name" value="Winged helix-like DNA-binding domain superfamily/Winged helix DNA-binding domain"/>
    <property type="match status" value="1"/>
</dbReference>
<dbReference type="CDD" id="cd06171">
    <property type="entry name" value="Sigma70_r4"/>
    <property type="match status" value="1"/>
</dbReference>
<evidence type="ECO:0000256" key="2">
    <source>
        <dbReference type="ARBA" id="ARBA00023015"/>
    </source>
</evidence>
<gene>
    <name evidence="9" type="primary">sigM_2</name>
    <name evidence="9" type="ORF">ERS852420_03415</name>
    <name evidence="10" type="ORF">GMD30_17560</name>
    <name evidence="8" type="ORF">M72_13701</name>
</gene>
<evidence type="ECO:0000259" key="6">
    <source>
        <dbReference type="Pfam" id="PF04542"/>
    </source>
</evidence>
<sequence>MEYKTDSLLVHLARAGDEDACEKLVKKYYSSIYQYCLLHINDPYEAEDLTQEVFTRFFSNLYRYKEYGKVKNYLYTIAGNTVKNYYKKKKDIPSEELLKSEDCSKNHVEELGVRLTIEQAVRKLPEEIRETAVLYFFQELKQREIAELLHIKLSLVKYRIGRAKELLMKELEVKKDEEL</sequence>
<reference evidence="10 13" key="3">
    <citation type="journal article" date="2019" name="Nat. Med.">
        <title>A library of human gut bacterial isolates paired with longitudinal multiomics data enables mechanistic microbiome research.</title>
        <authorList>
            <person name="Poyet M."/>
            <person name="Groussin M."/>
            <person name="Gibbons S.M."/>
            <person name="Avila-Pacheco J."/>
            <person name="Jiang X."/>
            <person name="Kearney S.M."/>
            <person name="Perrotta A.R."/>
            <person name="Berdy B."/>
            <person name="Zhao S."/>
            <person name="Lieberman T.D."/>
            <person name="Swanson P.K."/>
            <person name="Smith M."/>
            <person name="Roesemann S."/>
            <person name="Alexander J.E."/>
            <person name="Rich S.A."/>
            <person name="Livny J."/>
            <person name="Vlamakis H."/>
            <person name="Clish C."/>
            <person name="Bullock K."/>
            <person name="Deik A."/>
            <person name="Scott J."/>
            <person name="Pierce K.A."/>
            <person name="Xavier R.J."/>
            <person name="Alm E.J."/>
        </authorList>
    </citation>
    <scope>NUCLEOTIDE SEQUENCE [LARGE SCALE GENOMIC DNA]</scope>
    <source>
        <strain evidence="10 13">BIOML-A1</strain>
    </source>
</reference>
<dbReference type="PANTHER" id="PTHR43133:SF8">
    <property type="entry name" value="RNA POLYMERASE SIGMA FACTOR HI_1459-RELATED"/>
    <property type="match status" value="1"/>
</dbReference>
<dbReference type="PANTHER" id="PTHR43133">
    <property type="entry name" value="RNA POLYMERASE ECF-TYPE SIGMA FACTO"/>
    <property type="match status" value="1"/>
</dbReference>
<dbReference type="InterPro" id="IPR013249">
    <property type="entry name" value="RNA_pol_sigma70_r4_t2"/>
</dbReference>
<dbReference type="GO" id="GO:0016987">
    <property type="term" value="F:sigma factor activity"/>
    <property type="evidence" value="ECO:0007669"/>
    <property type="project" value="UniProtKB-KW"/>
</dbReference>
<dbReference type="InterPro" id="IPR013325">
    <property type="entry name" value="RNA_pol_sigma_r2"/>
</dbReference>
<dbReference type="InterPro" id="IPR036388">
    <property type="entry name" value="WH-like_DNA-bd_sf"/>
</dbReference>
<dbReference type="Pfam" id="PF08281">
    <property type="entry name" value="Sigma70_r4_2"/>
    <property type="match status" value="1"/>
</dbReference>
<dbReference type="GeneID" id="79857102"/>
<dbReference type="GO" id="GO:0000428">
    <property type="term" value="C:DNA-directed RNA polymerase complex"/>
    <property type="evidence" value="ECO:0007669"/>
    <property type="project" value="UniProtKB-KW"/>
</dbReference>
<keyword evidence="4" id="KW-0238">DNA-binding</keyword>
<evidence type="ECO:0000313" key="8">
    <source>
        <dbReference type="EMBL" id="CRL41898.1"/>
    </source>
</evidence>
<dbReference type="RefSeq" id="WP_005348545.1">
    <property type="nucleotide sequence ID" value="NZ_CP173697.1"/>
</dbReference>